<evidence type="ECO:0000313" key="2">
    <source>
        <dbReference type="Proteomes" id="UP000595437"/>
    </source>
</evidence>
<protein>
    <submittedName>
        <fullName evidence="1">Uncharacterized protein</fullName>
    </submittedName>
</protein>
<reference evidence="2" key="1">
    <citation type="submission" date="2021-01" db="EMBL/GenBank/DDBJ databases">
        <title>Caligus Genome Assembly.</title>
        <authorList>
            <person name="Gallardo-Escarate C."/>
        </authorList>
    </citation>
    <scope>NUCLEOTIDE SEQUENCE [LARGE SCALE GENOMIC DNA]</scope>
</reference>
<keyword evidence="2" id="KW-1185">Reference proteome</keyword>
<sequence>MLRSFEDFNGLTVSRHSRRRLGFLGERRGKGTVVLDSGSKAGPPPTLTLHGQVHLKLHATHRGAETFFAAKECL</sequence>
<evidence type="ECO:0000313" key="1">
    <source>
        <dbReference type="EMBL" id="QQP37351.1"/>
    </source>
</evidence>
<name>A0A7T8GTM6_CALRO</name>
<dbReference type="EMBL" id="CP045901">
    <property type="protein sequence ID" value="QQP37351.1"/>
    <property type="molecule type" value="Genomic_DNA"/>
</dbReference>
<dbReference type="AlphaFoldDB" id="A0A7T8GTM6"/>
<dbReference type="Proteomes" id="UP000595437">
    <property type="component" value="Chromosome 12"/>
</dbReference>
<gene>
    <name evidence="1" type="ORF">FKW44_017583</name>
</gene>
<organism evidence="1 2">
    <name type="scientific">Caligus rogercresseyi</name>
    <name type="common">Sea louse</name>
    <dbReference type="NCBI Taxonomy" id="217165"/>
    <lineage>
        <taxon>Eukaryota</taxon>
        <taxon>Metazoa</taxon>
        <taxon>Ecdysozoa</taxon>
        <taxon>Arthropoda</taxon>
        <taxon>Crustacea</taxon>
        <taxon>Multicrustacea</taxon>
        <taxon>Hexanauplia</taxon>
        <taxon>Copepoda</taxon>
        <taxon>Siphonostomatoida</taxon>
        <taxon>Caligidae</taxon>
        <taxon>Caligus</taxon>
    </lineage>
</organism>
<accession>A0A7T8GTM6</accession>
<proteinExistence type="predicted"/>